<dbReference type="Proteomes" id="UP000478052">
    <property type="component" value="Unassembled WGS sequence"/>
</dbReference>
<protein>
    <submittedName>
        <fullName evidence="3">Protein Vhl isoform X2</fullName>
    </submittedName>
</protein>
<dbReference type="InterPro" id="IPR022772">
    <property type="entry name" value="VHL_tumour_suppress_b/a_dom"/>
</dbReference>
<organism evidence="3 4">
    <name type="scientific">Aphis craccivora</name>
    <name type="common">Cowpea aphid</name>
    <dbReference type="NCBI Taxonomy" id="307492"/>
    <lineage>
        <taxon>Eukaryota</taxon>
        <taxon>Metazoa</taxon>
        <taxon>Ecdysozoa</taxon>
        <taxon>Arthropoda</taxon>
        <taxon>Hexapoda</taxon>
        <taxon>Insecta</taxon>
        <taxon>Pterygota</taxon>
        <taxon>Neoptera</taxon>
        <taxon>Paraneoptera</taxon>
        <taxon>Hemiptera</taxon>
        <taxon>Sternorrhyncha</taxon>
        <taxon>Aphidomorpha</taxon>
        <taxon>Aphidoidea</taxon>
        <taxon>Aphididae</taxon>
        <taxon>Aphidini</taxon>
        <taxon>Aphis</taxon>
        <taxon>Aphis</taxon>
    </lineage>
</organism>
<sequence>MALMGDQIAGTQRQPAYVRFQNNTCFRIEINWINYQKKEQTYCILDPKKFVDANTFSTHKWVFREYASKCQMVVAGREVFVATPWVEEHKRLEFKHPINVPLRTRVIIEMTVLDLRQLCLLKLSYILKTKEDIMTLEIPKTLQNELIEMISNIETS</sequence>
<comment type="similarity">
    <text evidence="1">Belongs to the VHL family.</text>
</comment>
<accession>A0A6G0YP06</accession>
<dbReference type="InterPro" id="IPR024053">
    <property type="entry name" value="VHL_beta_dom"/>
</dbReference>
<dbReference type="CDD" id="cd05468">
    <property type="entry name" value="pVHL"/>
    <property type="match status" value="1"/>
</dbReference>
<feature type="domain" description="von Hippel-Lindau disease tumour suppressor beta" evidence="2">
    <location>
        <begin position="13"/>
        <end position="84"/>
    </location>
</feature>
<proteinExistence type="inferred from homology"/>
<dbReference type="InterPro" id="IPR036208">
    <property type="entry name" value="VHL_sf"/>
</dbReference>
<gene>
    <name evidence="3" type="ORF">FWK35_00011964</name>
</gene>
<dbReference type="EMBL" id="VUJU01003088">
    <property type="protein sequence ID" value="KAF0759157.1"/>
    <property type="molecule type" value="Genomic_DNA"/>
</dbReference>
<dbReference type="AlphaFoldDB" id="A0A6G0YP06"/>
<evidence type="ECO:0000259" key="2">
    <source>
        <dbReference type="Pfam" id="PF01847"/>
    </source>
</evidence>
<dbReference type="Pfam" id="PF01847">
    <property type="entry name" value="VHL"/>
    <property type="match status" value="1"/>
</dbReference>
<dbReference type="OrthoDB" id="413400at2759"/>
<dbReference type="SUPFAM" id="SSF49468">
    <property type="entry name" value="VHL"/>
    <property type="match status" value="1"/>
</dbReference>
<evidence type="ECO:0000313" key="3">
    <source>
        <dbReference type="EMBL" id="KAF0759157.1"/>
    </source>
</evidence>
<dbReference type="InterPro" id="IPR037140">
    <property type="entry name" value="VHL_beta_dom_sf"/>
</dbReference>
<evidence type="ECO:0000313" key="4">
    <source>
        <dbReference type="Proteomes" id="UP000478052"/>
    </source>
</evidence>
<evidence type="ECO:0000256" key="1">
    <source>
        <dbReference type="ARBA" id="ARBA00010057"/>
    </source>
</evidence>
<keyword evidence="4" id="KW-1185">Reference proteome</keyword>
<name>A0A6G0YP06_APHCR</name>
<dbReference type="Gene3D" id="2.60.40.780">
    <property type="entry name" value="von Hippel-Lindau disease tumour suppressor, beta domain"/>
    <property type="match status" value="1"/>
</dbReference>
<comment type="caution">
    <text evidence="3">The sequence shown here is derived from an EMBL/GenBank/DDBJ whole genome shotgun (WGS) entry which is preliminary data.</text>
</comment>
<reference evidence="3 4" key="1">
    <citation type="submission" date="2019-08" db="EMBL/GenBank/DDBJ databases">
        <title>Whole genome of Aphis craccivora.</title>
        <authorList>
            <person name="Voronova N.V."/>
            <person name="Shulinski R.S."/>
            <person name="Bandarenka Y.V."/>
            <person name="Zhorov D.G."/>
            <person name="Warner D."/>
        </authorList>
    </citation>
    <scope>NUCLEOTIDE SEQUENCE [LARGE SCALE GENOMIC DNA]</scope>
    <source>
        <strain evidence="3">180601</strain>
        <tissue evidence="3">Whole Body</tissue>
    </source>
</reference>